<evidence type="ECO:0000313" key="2">
    <source>
        <dbReference type="EMBL" id="GAA0183502.1"/>
    </source>
</evidence>
<dbReference type="Proteomes" id="UP001454036">
    <property type="component" value="Unassembled WGS sequence"/>
</dbReference>
<proteinExistence type="predicted"/>
<dbReference type="Pfam" id="PF13966">
    <property type="entry name" value="zf-RVT"/>
    <property type="match status" value="1"/>
</dbReference>
<evidence type="ECO:0000313" key="3">
    <source>
        <dbReference type="Proteomes" id="UP001454036"/>
    </source>
</evidence>
<dbReference type="AlphaFoldDB" id="A0AAV3RQ94"/>
<protein>
    <recommendedName>
        <fullName evidence="1">Reverse transcriptase zinc-binding domain-containing protein</fullName>
    </recommendedName>
</protein>
<accession>A0AAV3RQ94</accession>
<dbReference type="InterPro" id="IPR026960">
    <property type="entry name" value="RVT-Znf"/>
</dbReference>
<keyword evidence="3" id="KW-1185">Reference proteome</keyword>
<evidence type="ECO:0000259" key="1">
    <source>
        <dbReference type="Pfam" id="PF13966"/>
    </source>
</evidence>
<sequence>MALKDFNVKHFEKITQRVVDKAKEIPYEAKLSEVREWALLGMRRQTSRVIQVHQHFSSLVLSDIEDEWMQGASGEYIQRQLWVEIKYRREKVGWGKWLWNCYGIPKFSFTVRLLMKNRLSTKDRLCKWGMEVDPHYVMCGGIETHDHLFFECQFSTQVWRMVLQRLKEYKGAQAWTWEKAWVERTMGGKSLKQRIKQVAFTNTVAKIWEKRNNTCFGGNSKDPESVLQKVLSIVQSRESSWKKVKKSKANWLISLDWGIDAFIFKV</sequence>
<feature type="domain" description="Reverse transcriptase zinc-binding" evidence="1">
    <location>
        <begin position="78"/>
        <end position="159"/>
    </location>
</feature>
<organism evidence="2 3">
    <name type="scientific">Lithospermum erythrorhizon</name>
    <name type="common">Purple gromwell</name>
    <name type="synonym">Lithospermum officinale var. erythrorhizon</name>
    <dbReference type="NCBI Taxonomy" id="34254"/>
    <lineage>
        <taxon>Eukaryota</taxon>
        <taxon>Viridiplantae</taxon>
        <taxon>Streptophyta</taxon>
        <taxon>Embryophyta</taxon>
        <taxon>Tracheophyta</taxon>
        <taxon>Spermatophyta</taxon>
        <taxon>Magnoliopsida</taxon>
        <taxon>eudicotyledons</taxon>
        <taxon>Gunneridae</taxon>
        <taxon>Pentapetalae</taxon>
        <taxon>asterids</taxon>
        <taxon>lamiids</taxon>
        <taxon>Boraginales</taxon>
        <taxon>Boraginaceae</taxon>
        <taxon>Boraginoideae</taxon>
        <taxon>Lithospermeae</taxon>
        <taxon>Lithospermum</taxon>
    </lineage>
</organism>
<comment type="caution">
    <text evidence="2">The sequence shown here is derived from an EMBL/GenBank/DDBJ whole genome shotgun (WGS) entry which is preliminary data.</text>
</comment>
<dbReference type="PANTHER" id="PTHR33116">
    <property type="entry name" value="REVERSE TRANSCRIPTASE ZINC-BINDING DOMAIN-CONTAINING PROTEIN-RELATED-RELATED"/>
    <property type="match status" value="1"/>
</dbReference>
<name>A0AAV3RQ94_LITER</name>
<dbReference type="PANTHER" id="PTHR33116:SF78">
    <property type="entry name" value="OS12G0587133 PROTEIN"/>
    <property type="match status" value="1"/>
</dbReference>
<dbReference type="EMBL" id="BAABME010011266">
    <property type="protein sequence ID" value="GAA0183502.1"/>
    <property type="molecule type" value="Genomic_DNA"/>
</dbReference>
<reference evidence="2 3" key="1">
    <citation type="submission" date="2024-01" db="EMBL/GenBank/DDBJ databases">
        <title>The complete chloroplast genome sequence of Lithospermum erythrorhizon: insights into the phylogenetic relationship among Boraginaceae species and the maternal lineages of purple gromwells.</title>
        <authorList>
            <person name="Okada T."/>
            <person name="Watanabe K."/>
        </authorList>
    </citation>
    <scope>NUCLEOTIDE SEQUENCE [LARGE SCALE GENOMIC DNA]</scope>
</reference>
<gene>
    <name evidence="2" type="ORF">LIER_30899</name>
</gene>